<dbReference type="SUPFAM" id="SSF69593">
    <property type="entry name" value="Glycerol-3-phosphate (1)-acyltransferase"/>
    <property type="match status" value="1"/>
</dbReference>
<dbReference type="InterPro" id="IPR002123">
    <property type="entry name" value="Plipid/glycerol_acylTrfase"/>
</dbReference>
<dbReference type="GO" id="GO:0016746">
    <property type="term" value="F:acyltransferase activity"/>
    <property type="evidence" value="ECO:0007669"/>
    <property type="project" value="UniProtKB-KW"/>
</dbReference>
<comment type="caution">
    <text evidence="5">The sequence shown here is derived from an EMBL/GenBank/DDBJ whole genome shotgun (WGS) entry which is preliminary data.</text>
</comment>
<feature type="non-terminal residue" evidence="5">
    <location>
        <position position="1"/>
    </location>
</feature>
<accession>A0ABW9QXH8</accession>
<keyword evidence="6" id="KW-1185">Reference proteome</keyword>
<evidence type="ECO:0000256" key="3">
    <source>
        <dbReference type="SAM" id="MobiDB-lite"/>
    </source>
</evidence>
<gene>
    <name evidence="5" type="ORF">GHK86_15640</name>
</gene>
<keyword evidence="1" id="KW-0808">Transferase</keyword>
<dbReference type="CDD" id="cd07989">
    <property type="entry name" value="LPLAT_AGPAT-like"/>
    <property type="match status" value="1"/>
</dbReference>
<evidence type="ECO:0000313" key="6">
    <source>
        <dbReference type="Proteomes" id="UP000437736"/>
    </source>
</evidence>
<reference evidence="5 6" key="1">
    <citation type="submission" date="2019-11" db="EMBL/GenBank/DDBJ databases">
        <title>Acidiferrimicrobium australis gen. nov., sp. nov., an acidophilic and obligately heterotrophic, member of the Actinobacteria that catalyses dissimilatory oxido- reduction of iron isolated from metal-rich acidic water in Chile.</title>
        <authorList>
            <person name="Gonzalez D."/>
            <person name="Huber K."/>
            <person name="Hedrich S."/>
            <person name="Rojas-Villalobos C."/>
            <person name="Quatrini R."/>
            <person name="Dinamarca M.A."/>
            <person name="Schwarz A."/>
            <person name="Canales C."/>
            <person name="Nancucheo I."/>
        </authorList>
    </citation>
    <scope>NUCLEOTIDE SEQUENCE [LARGE SCALE GENOMIC DNA]</scope>
    <source>
        <strain evidence="5 6">USS-CCA1</strain>
    </source>
</reference>
<dbReference type="Proteomes" id="UP000437736">
    <property type="component" value="Unassembled WGS sequence"/>
</dbReference>
<dbReference type="Pfam" id="PF01553">
    <property type="entry name" value="Acyltransferase"/>
    <property type="match status" value="1"/>
</dbReference>
<dbReference type="EMBL" id="WJHE01000871">
    <property type="protein sequence ID" value="MST34149.1"/>
    <property type="molecule type" value="Genomic_DNA"/>
</dbReference>
<keyword evidence="2 5" id="KW-0012">Acyltransferase</keyword>
<feature type="region of interest" description="Disordered" evidence="3">
    <location>
        <begin position="115"/>
        <end position="137"/>
    </location>
</feature>
<feature type="non-terminal residue" evidence="5">
    <location>
        <position position="137"/>
    </location>
</feature>
<dbReference type="PANTHER" id="PTHR10434">
    <property type="entry name" value="1-ACYL-SN-GLYCEROL-3-PHOSPHATE ACYLTRANSFERASE"/>
    <property type="match status" value="1"/>
</dbReference>
<protein>
    <submittedName>
        <fullName evidence="5">1-acyl-sn-glycerol-3-phosphate acyltransferase</fullName>
    </submittedName>
</protein>
<organism evidence="5 6">
    <name type="scientific">Acidiferrimicrobium australe</name>
    <dbReference type="NCBI Taxonomy" id="2664430"/>
    <lineage>
        <taxon>Bacteria</taxon>
        <taxon>Bacillati</taxon>
        <taxon>Actinomycetota</taxon>
        <taxon>Acidimicrobiia</taxon>
        <taxon>Acidimicrobiales</taxon>
        <taxon>Acidimicrobiaceae</taxon>
        <taxon>Acidiferrimicrobium</taxon>
    </lineage>
</organism>
<dbReference type="SMART" id="SM00563">
    <property type="entry name" value="PlsC"/>
    <property type="match status" value="1"/>
</dbReference>
<name>A0ABW9QXH8_9ACTN</name>
<dbReference type="PANTHER" id="PTHR10434:SF11">
    <property type="entry name" value="1-ACYL-SN-GLYCEROL-3-PHOSPHATE ACYLTRANSFERASE"/>
    <property type="match status" value="1"/>
</dbReference>
<evidence type="ECO:0000256" key="2">
    <source>
        <dbReference type="ARBA" id="ARBA00023315"/>
    </source>
</evidence>
<proteinExistence type="predicted"/>
<sequence length="137" mass="15443">HVDTPLLVHAIPDRWRHHLAVASAADYFFDTRLKAATFAFLLNAVPIERQRVDRSSARRLSALIEEGWSLLIYPEGGRTPDGWGQPHQRGPAWLAERTDRPIVPIHVTGTRRILPRHATRPRPGHTSVSFGRPLRAG</sequence>
<evidence type="ECO:0000259" key="4">
    <source>
        <dbReference type="SMART" id="SM00563"/>
    </source>
</evidence>
<feature type="domain" description="Phospholipid/glycerol acyltransferase" evidence="4">
    <location>
        <begin position="1"/>
        <end position="110"/>
    </location>
</feature>
<evidence type="ECO:0000313" key="5">
    <source>
        <dbReference type="EMBL" id="MST34149.1"/>
    </source>
</evidence>
<evidence type="ECO:0000256" key="1">
    <source>
        <dbReference type="ARBA" id="ARBA00022679"/>
    </source>
</evidence>